<dbReference type="PANTHER" id="PTHR15396:SF1">
    <property type="entry name" value="RIBONUCLEASE P PROTEIN SUBUNIT P40"/>
    <property type="match status" value="1"/>
</dbReference>
<dbReference type="AlphaFoldDB" id="A0A1S3K7E2"/>
<dbReference type="GO" id="GO:0000172">
    <property type="term" value="C:ribonuclease MRP complex"/>
    <property type="evidence" value="ECO:0007669"/>
    <property type="project" value="TreeGrafter"/>
</dbReference>
<gene>
    <name evidence="3" type="primary">LOC106179352</name>
</gene>
<evidence type="ECO:0000313" key="3">
    <source>
        <dbReference type="RefSeq" id="XP_013418412.1"/>
    </source>
</evidence>
<protein>
    <submittedName>
        <fullName evidence="3">Ribonuclease P protein subunit p40</fullName>
    </submittedName>
</protein>
<dbReference type="Pfam" id="PF08584">
    <property type="entry name" value="Ribonuc_P_40"/>
    <property type="match status" value="1"/>
</dbReference>
<dbReference type="Proteomes" id="UP000085678">
    <property type="component" value="Unplaced"/>
</dbReference>
<dbReference type="OrthoDB" id="63112at2759"/>
<dbReference type="OMA" id="HAYNCRV"/>
<dbReference type="GO" id="GO:0000447">
    <property type="term" value="P:endonucleolytic cleavage in ITS1 to separate SSU-rRNA from 5.8S rRNA and LSU-rRNA from tricistronic rRNA transcript (SSU-rRNA, 5.8S rRNA, LSU-rRNA)"/>
    <property type="evidence" value="ECO:0007669"/>
    <property type="project" value="TreeGrafter"/>
</dbReference>
<name>A0A1S3K7E2_LINAN</name>
<dbReference type="RefSeq" id="XP_013418412.1">
    <property type="nucleotide sequence ID" value="XM_013562958.1"/>
</dbReference>
<accession>A0A1S3K7E2</accession>
<feature type="region of interest" description="Disordered" evidence="1">
    <location>
        <begin position="228"/>
        <end position="259"/>
    </location>
</feature>
<evidence type="ECO:0000313" key="2">
    <source>
        <dbReference type="Proteomes" id="UP000085678"/>
    </source>
</evidence>
<dbReference type="InterPro" id="IPR013893">
    <property type="entry name" value="RNase_P_Rpp40"/>
</dbReference>
<evidence type="ECO:0000256" key="1">
    <source>
        <dbReference type="SAM" id="MobiDB-lite"/>
    </source>
</evidence>
<dbReference type="PANTHER" id="PTHR15396">
    <property type="entry name" value="RIBONUCLEASE P PROTEIN SUBUNIT P40"/>
    <property type="match status" value="1"/>
</dbReference>
<sequence length="396" mass="44791">MAVTFTCPASKLVFERSCFLHKNSRHVTNVLEHHFNYGVDILIPDCDSIPLHLTSLMVNSRFFLTERLPLAILIDKEFVEAFVKKGKLYMLSYGTAIDRDNCVAIVPPGILILNLTKDTYQELGLVGKPTVFQKKLPTKYVVEINLTEEYFTPGKNYYERVKWCLTDRLGLVFDFLVAWLPHEDQISQSSVPAYLCNKGFRSRAFKVSEEITFKKDVKYPVIDSNDFDGHGEGGNSDNDCPITSSTKYDEQKKGGTKSDGQLKSGDFLCSYTEFWEWLGAFTCGLDCDGSPDDFLSTFSCPDPVSISPSCCQCKYRGFILPGTINCLIESLRDYMKSSTSPWACVTVHGFTDSPVSWRRNEHGHHKGGENLYTFVLFPSEDYWLYMAVGTHDICPP</sequence>
<dbReference type="GO" id="GO:0004526">
    <property type="term" value="F:ribonuclease P activity"/>
    <property type="evidence" value="ECO:0007669"/>
    <property type="project" value="TreeGrafter"/>
</dbReference>
<dbReference type="GO" id="GO:0000171">
    <property type="term" value="F:ribonuclease MRP activity"/>
    <property type="evidence" value="ECO:0007669"/>
    <property type="project" value="TreeGrafter"/>
</dbReference>
<dbReference type="InParanoid" id="A0A1S3K7E2"/>
<proteinExistence type="predicted"/>
<organism evidence="2 3">
    <name type="scientific">Lingula anatina</name>
    <name type="common">Brachiopod</name>
    <name type="synonym">Lingula unguis</name>
    <dbReference type="NCBI Taxonomy" id="7574"/>
    <lineage>
        <taxon>Eukaryota</taxon>
        <taxon>Metazoa</taxon>
        <taxon>Spiralia</taxon>
        <taxon>Lophotrochozoa</taxon>
        <taxon>Brachiopoda</taxon>
        <taxon>Linguliformea</taxon>
        <taxon>Lingulata</taxon>
        <taxon>Lingulida</taxon>
        <taxon>Linguloidea</taxon>
        <taxon>Lingulidae</taxon>
        <taxon>Lingula</taxon>
    </lineage>
</organism>
<dbReference type="GO" id="GO:0030681">
    <property type="term" value="C:multimeric ribonuclease P complex"/>
    <property type="evidence" value="ECO:0007669"/>
    <property type="project" value="TreeGrafter"/>
</dbReference>
<dbReference type="KEGG" id="lak:106179352"/>
<keyword evidence="2" id="KW-1185">Reference proteome</keyword>
<feature type="compositionally biased region" description="Polar residues" evidence="1">
    <location>
        <begin position="235"/>
        <end position="246"/>
    </location>
</feature>
<dbReference type="STRING" id="7574.A0A1S3K7E2"/>
<dbReference type="GO" id="GO:0001682">
    <property type="term" value="P:tRNA 5'-leader removal"/>
    <property type="evidence" value="ECO:0007669"/>
    <property type="project" value="InterPro"/>
</dbReference>
<dbReference type="GeneID" id="106179352"/>
<reference evidence="3" key="1">
    <citation type="submission" date="2025-08" db="UniProtKB">
        <authorList>
            <consortium name="RefSeq"/>
        </authorList>
    </citation>
    <scope>IDENTIFICATION</scope>
    <source>
        <tissue evidence="3">Gonads</tissue>
    </source>
</reference>